<evidence type="ECO:0000256" key="1">
    <source>
        <dbReference type="ARBA" id="ARBA00023125"/>
    </source>
</evidence>
<accession>A0A7X2N010</accession>
<keyword evidence="5" id="KW-1185">Reference proteome</keyword>
<dbReference type="InterPro" id="IPR009057">
    <property type="entry name" value="Homeodomain-like_sf"/>
</dbReference>
<dbReference type="Gene3D" id="1.10.357.10">
    <property type="entry name" value="Tetracycline Repressor, domain 2"/>
    <property type="match status" value="1"/>
</dbReference>
<feature type="DNA-binding region" description="H-T-H motif" evidence="2">
    <location>
        <begin position="35"/>
        <end position="54"/>
    </location>
</feature>
<keyword evidence="1 2" id="KW-0238">DNA-binding</keyword>
<dbReference type="PANTHER" id="PTHR43479:SF11">
    <property type="entry name" value="ACREF_ENVCD OPERON REPRESSOR-RELATED"/>
    <property type="match status" value="1"/>
</dbReference>
<dbReference type="PROSITE" id="PS50977">
    <property type="entry name" value="HTH_TETR_2"/>
    <property type="match status" value="1"/>
</dbReference>
<dbReference type="InterPro" id="IPR001647">
    <property type="entry name" value="HTH_TetR"/>
</dbReference>
<proteinExistence type="predicted"/>
<dbReference type="PROSITE" id="PS01081">
    <property type="entry name" value="HTH_TETR_1"/>
    <property type="match status" value="1"/>
</dbReference>
<dbReference type="Proteomes" id="UP000460287">
    <property type="component" value="Unassembled WGS sequence"/>
</dbReference>
<dbReference type="GO" id="GO:0003677">
    <property type="term" value="F:DNA binding"/>
    <property type="evidence" value="ECO:0007669"/>
    <property type="project" value="UniProtKB-UniRule"/>
</dbReference>
<organism evidence="4 5">
    <name type="scientific">Inconstantimicrobium porci</name>
    <dbReference type="NCBI Taxonomy" id="2652291"/>
    <lineage>
        <taxon>Bacteria</taxon>
        <taxon>Bacillati</taxon>
        <taxon>Bacillota</taxon>
        <taxon>Clostridia</taxon>
        <taxon>Eubacteriales</taxon>
        <taxon>Clostridiaceae</taxon>
        <taxon>Inconstantimicrobium</taxon>
    </lineage>
</organism>
<dbReference type="EMBL" id="VULX01000025">
    <property type="protein sequence ID" value="MSR92231.1"/>
    <property type="molecule type" value="Genomic_DNA"/>
</dbReference>
<reference evidence="4 5" key="1">
    <citation type="submission" date="2019-08" db="EMBL/GenBank/DDBJ databases">
        <title>In-depth cultivation of the pig gut microbiome towards novel bacterial diversity and tailored functional studies.</title>
        <authorList>
            <person name="Wylensek D."/>
            <person name="Hitch T.C.A."/>
            <person name="Clavel T."/>
        </authorList>
    </citation>
    <scope>NUCLEOTIDE SEQUENCE [LARGE SCALE GENOMIC DNA]</scope>
    <source>
        <strain evidence="4 5">WCA-383-APC-5B</strain>
    </source>
</reference>
<dbReference type="AlphaFoldDB" id="A0A7X2N010"/>
<gene>
    <name evidence="4" type="ORF">FYJ33_12705</name>
</gene>
<sequence length="201" mass="23205">MEKSNLKQKRSIVMRENILSTALKLFCEKGYHNVTTNEIAKVCGISIGSLYFHFKNKDEILLQILDTYHRSFIEDMNERVGDSDVVLNKTNIEQYLHILINSLIDTHEKSKAFNKELMALSFTKDEVAEILCSEETIEFELTKKYIKSIDDCKKISDMDNTVYVILDIINSTVNRVVFKPQSVDKEKLIKTAVDAIVKILY</sequence>
<dbReference type="Gene3D" id="1.10.10.60">
    <property type="entry name" value="Homeodomain-like"/>
    <property type="match status" value="1"/>
</dbReference>
<evidence type="ECO:0000256" key="2">
    <source>
        <dbReference type="PROSITE-ProRule" id="PRU00335"/>
    </source>
</evidence>
<feature type="domain" description="HTH tetR-type" evidence="3">
    <location>
        <begin position="12"/>
        <end position="72"/>
    </location>
</feature>
<dbReference type="Pfam" id="PF00440">
    <property type="entry name" value="TetR_N"/>
    <property type="match status" value="1"/>
</dbReference>
<dbReference type="PRINTS" id="PR00455">
    <property type="entry name" value="HTHTETR"/>
</dbReference>
<dbReference type="InterPro" id="IPR023772">
    <property type="entry name" value="DNA-bd_HTH_TetR-type_CS"/>
</dbReference>
<dbReference type="RefSeq" id="WP_154532126.1">
    <property type="nucleotide sequence ID" value="NZ_JAQXTV010000074.1"/>
</dbReference>
<evidence type="ECO:0000313" key="5">
    <source>
        <dbReference type="Proteomes" id="UP000460287"/>
    </source>
</evidence>
<dbReference type="SUPFAM" id="SSF46689">
    <property type="entry name" value="Homeodomain-like"/>
    <property type="match status" value="1"/>
</dbReference>
<dbReference type="InterPro" id="IPR050624">
    <property type="entry name" value="HTH-type_Tx_Regulator"/>
</dbReference>
<comment type="caution">
    <text evidence="4">The sequence shown here is derived from an EMBL/GenBank/DDBJ whole genome shotgun (WGS) entry which is preliminary data.</text>
</comment>
<protein>
    <submittedName>
        <fullName evidence="4">TetR/AcrR family transcriptional regulator</fullName>
    </submittedName>
</protein>
<name>A0A7X2N010_9CLOT</name>
<evidence type="ECO:0000259" key="3">
    <source>
        <dbReference type="PROSITE" id="PS50977"/>
    </source>
</evidence>
<evidence type="ECO:0000313" key="4">
    <source>
        <dbReference type="EMBL" id="MSR92231.1"/>
    </source>
</evidence>
<dbReference type="PANTHER" id="PTHR43479">
    <property type="entry name" value="ACREF/ENVCD OPERON REPRESSOR-RELATED"/>
    <property type="match status" value="1"/>
</dbReference>